<keyword evidence="3" id="KW-0804">Transcription</keyword>
<dbReference type="Gene3D" id="1.10.260.40">
    <property type="entry name" value="lambda repressor-like DNA-binding domains"/>
    <property type="match status" value="1"/>
</dbReference>
<gene>
    <name evidence="5" type="ORF">GM50_8260</name>
</gene>
<dbReference type="CDD" id="cd01392">
    <property type="entry name" value="HTH_LacI"/>
    <property type="match status" value="1"/>
</dbReference>
<feature type="domain" description="HTH lacI-type" evidence="4">
    <location>
        <begin position="27"/>
        <end position="65"/>
    </location>
</feature>
<dbReference type="Pfam" id="PF00356">
    <property type="entry name" value="LacI"/>
    <property type="match status" value="1"/>
</dbReference>
<evidence type="ECO:0000256" key="1">
    <source>
        <dbReference type="ARBA" id="ARBA00023015"/>
    </source>
</evidence>
<evidence type="ECO:0000313" key="5">
    <source>
        <dbReference type="EMBL" id="KGA18539.1"/>
    </source>
</evidence>
<dbReference type="InterPro" id="IPR010982">
    <property type="entry name" value="Lambda_DNA-bd_dom_sf"/>
</dbReference>
<dbReference type="SUPFAM" id="SSF47413">
    <property type="entry name" value="lambda repressor-like DNA-binding domains"/>
    <property type="match status" value="1"/>
</dbReference>
<protein>
    <recommendedName>
        <fullName evidence="4">HTH lacI-type domain-containing protein</fullName>
    </recommendedName>
</protein>
<keyword evidence="1" id="KW-0805">Transcription regulation</keyword>
<dbReference type="InterPro" id="IPR000843">
    <property type="entry name" value="HTH_LacI"/>
</dbReference>
<dbReference type="CDD" id="cd06267">
    <property type="entry name" value="PBP1_LacI_sugar_binding-like"/>
    <property type="match status" value="1"/>
</dbReference>
<reference evidence="5" key="1">
    <citation type="submission" date="2014-05" db="EMBL/GenBank/DDBJ databases">
        <title>Key roles for freshwater Actinobacteria revealed by deep metagenomic sequencing.</title>
        <authorList>
            <person name="Ghai R."/>
            <person name="Mizuno C.M."/>
            <person name="Picazo A."/>
            <person name="Camacho A."/>
            <person name="Rodriguez-Valera F."/>
        </authorList>
    </citation>
    <scope>NUCLEOTIDE SEQUENCE</scope>
</reference>
<dbReference type="EMBL" id="JNSK01000023">
    <property type="protein sequence ID" value="KGA18539.1"/>
    <property type="molecule type" value="Genomic_DNA"/>
</dbReference>
<accession>A0A094Q8V7</accession>
<dbReference type="PRINTS" id="PR00036">
    <property type="entry name" value="HTHLACI"/>
</dbReference>
<dbReference type="SUPFAM" id="SSF53822">
    <property type="entry name" value="Periplasmic binding protein-like I"/>
    <property type="match status" value="1"/>
</dbReference>
<evidence type="ECO:0000256" key="3">
    <source>
        <dbReference type="ARBA" id="ARBA00023163"/>
    </source>
</evidence>
<keyword evidence="2" id="KW-0238">DNA-binding</keyword>
<organism evidence="5">
    <name type="scientific">freshwater metagenome</name>
    <dbReference type="NCBI Taxonomy" id="449393"/>
    <lineage>
        <taxon>unclassified sequences</taxon>
        <taxon>metagenomes</taxon>
        <taxon>ecological metagenomes</taxon>
    </lineage>
</organism>
<name>A0A094Q8V7_9ZZZZ</name>
<dbReference type="AlphaFoldDB" id="A0A094Q8V7"/>
<dbReference type="InterPro" id="IPR028082">
    <property type="entry name" value="Peripla_BP_I"/>
</dbReference>
<evidence type="ECO:0000256" key="2">
    <source>
        <dbReference type="ARBA" id="ARBA00023125"/>
    </source>
</evidence>
<dbReference type="PANTHER" id="PTHR30146">
    <property type="entry name" value="LACI-RELATED TRANSCRIPTIONAL REPRESSOR"/>
    <property type="match status" value="1"/>
</dbReference>
<dbReference type="Gene3D" id="3.40.50.2300">
    <property type="match status" value="2"/>
</dbReference>
<dbReference type="InterPro" id="IPR046335">
    <property type="entry name" value="LacI/GalR-like_sensor"/>
</dbReference>
<dbReference type="PANTHER" id="PTHR30146:SF109">
    <property type="entry name" value="HTH-TYPE TRANSCRIPTIONAL REGULATOR GALS"/>
    <property type="match status" value="1"/>
</dbReference>
<dbReference type="GO" id="GO:0000976">
    <property type="term" value="F:transcription cis-regulatory region binding"/>
    <property type="evidence" value="ECO:0007669"/>
    <property type="project" value="TreeGrafter"/>
</dbReference>
<dbReference type="PROSITE" id="PS50932">
    <property type="entry name" value="HTH_LACI_2"/>
    <property type="match status" value="1"/>
</dbReference>
<proteinExistence type="predicted"/>
<evidence type="ECO:0000259" key="4">
    <source>
        <dbReference type="PROSITE" id="PS50932"/>
    </source>
</evidence>
<comment type="caution">
    <text evidence="5">The sequence shown here is derived from an EMBL/GenBank/DDBJ whole genome shotgun (WGS) entry which is preliminary data.</text>
</comment>
<dbReference type="SMART" id="SM00354">
    <property type="entry name" value="HTH_LACI"/>
    <property type="match status" value="1"/>
</dbReference>
<dbReference type="GO" id="GO:0003700">
    <property type="term" value="F:DNA-binding transcription factor activity"/>
    <property type="evidence" value="ECO:0007669"/>
    <property type="project" value="TreeGrafter"/>
</dbReference>
<dbReference type="Pfam" id="PF13377">
    <property type="entry name" value="Peripla_BP_3"/>
    <property type="match status" value="1"/>
</dbReference>
<sequence>MEHVDGKSKWNETLRQWNVTCYILLMTSLRDVAKQAGISIATASRVINHPEKVSKSTREKVEKAMGEVLYVQKISTIQEKIAAVFIPDLQNPVFTRITEEIESRVKNLGWSILVCTTSDILETERQHAYEFFSHNIKSLIFVSSVAANSSENYPHYKALIKSGARMLFINGAPRNVKATSISDDELFAGQLAAEHLLNLGHRKIGFITGKRTSSPRSTLRLSAIKSEVIKHEHASVKTVYGNWGHKGGYESFAQLYKLHPNITAIICASDLQAIGVLQYCIENGINVPDELSVIGSDGIDQGDWVSPPLTSIQLPFNEIANAVSQWLNARMQENFITPNSVEILFKPNLIERKSTNKPRKGIKVETNKDT</sequence>